<dbReference type="CDD" id="cd12797">
    <property type="entry name" value="M23_peptidase"/>
    <property type="match status" value="1"/>
</dbReference>
<organism evidence="4 5">
    <name type="scientific">Streptomyces lonarensis</name>
    <dbReference type="NCBI Taxonomy" id="700599"/>
    <lineage>
        <taxon>Bacteria</taxon>
        <taxon>Bacillati</taxon>
        <taxon>Actinomycetota</taxon>
        <taxon>Actinomycetes</taxon>
        <taxon>Kitasatosporales</taxon>
        <taxon>Streptomycetaceae</taxon>
        <taxon>Streptomyces</taxon>
    </lineage>
</organism>
<dbReference type="EMBL" id="JAAVJD010000186">
    <property type="protein sequence ID" value="NJQ07687.1"/>
    <property type="molecule type" value="Genomic_DNA"/>
</dbReference>
<gene>
    <name evidence="4" type="ORF">HCN56_19395</name>
</gene>
<feature type="chain" id="PRO_5031166352" evidence="2">
    <location>
        <begin position="42"/>
        <end position="318"/>
    </location>
</feature>
<name>A0A7X6D3U2_9ACTN</name>
<dbReference type="InterPro" id="IPR050570">
    <property type="entry name" value="Cell_wall_metabolism_enzyme"/>
</dbReference>
<feature type="region of interest" description="Disordered" evidence="1">
    <location>
        <begin position="129"/>
        <end position="194"/>
    </location>
</feature>
<protein>
    <submittedName>
        <fullName evidence="4">Peptidoglycan DD-metalloendopeptidase family protein</fullName>
    </submittedName>
</protein>
<feature type="signal peptide" evidence="2">
    <location>
        <begin position="1"/>
        <end position="41"/>
    </location>
</feature>
<dbReference type="InterPro" id="IPR011055">
    <property type="entry name" value="Dup_hybrid_motif"/>
</dbReference>
<dbReference type="InterPro" id="IPR018392">
    <property type="entry name" value="LysM"/>
</dbReference>
<dbReference type="SUPFAM" id="SSF51261">
    <property type="entry name" value="Duplicated hybrid motif"/>
    <property type="match status" value="1"/>
</dbReference>
<dbReference type="Pfam" id="PF01551">
    <property type="entry name" value="Peptidase_M23"/>
    <property type="match status" value="1"/>
</dbReference>
<dbReference type="SMART" id="SM00257">
    <property type="entry name" value="LysM"/>
    <property type="match status" value="1"/>
</dbReference>
<keyword evidence="5" id="KW-1185">Reference proteome</keyword>
<feature type="compositionally biased region" description="Low complexity" evidence="1">
    <location>
        <begin position="157"/>
        <end position="170"/>
    </location>
</feature>
<dbReference type="RefSeq" id="WP_167972919.1">
    <property type="nucleotide sequence ID" value="NZ_JAAVJD010000186.1"/>
</dbReference>
<dbReference type="CDD" id="cd00118">
    <property type="entry name" value="LysM"/>
    <property type="match status" value="1"/>
</dbReference>
<feature type="compositionally biased region" description="Basic and acidic residues" evidence="1">
    <location>
        <begin position="137"/>
        <end position="150"/>
    </location>
</feature>
<dbReference type="AlphaFoldDB" id="A0A7X6D3U2"/>
<dbReference type="Gene3D" id="2.70.70.10">
    <property type="entry name" value="Glucose Permease (Domain IIA)"/>
    <property type="match status" value="1"/>
</dbReference>
<feature type="compositionally biased region" description="Low complexity" evidence="1">
    <location>
        <begin position="178"/>
        <end position="194"/>
    </location>
</feature>
<dbReference type="Pfam" id="PF01476">
    <property type="entry name" value="LysM"/>
    <property type="match status" value="1"/>
</dbReference>
<dbReference type="PANTHER" id="PTHR21666">
    <property type="entry name" value="PEPTIDASE-RELATED"/>
    <property type="match status" value="1"/>
</dbReference>
<dbReference type="GO" id="GO:0004222">
    <property type="term" value="F:metalloendopeptidase activity"/>
    <property type="evidence" value="ECO:0007669"/>
    <property type="project" value="TreeGrafter"/>
</dbReference>
<keyword evidence="2" id="KW-0732">Signal</keyword>
<evidence type="ECO:0000313" key="5">
    <source>
        <dbReference type="Proteomes" id="UP000578686"/>
    </source>
</evidence>
<dbReference type="Proteomes" id="UP000578686">
    <property type="component" value="Unassembled WGS sequence"/>
</dbReference>
<dbReference type="PROSITE" id="PS51782">
    <property type="entry name" value="LYSM"/>
    <property type="match status" value="1"/>
</dbReference>
<evidence type="ECO:0000256" key="2">
    <source>
        <dbReference type="SAM" id="SignalP"/>
    </source>
</evidence>
<dbReference type="InterPro" id="IPR036779">
    <property type="entry name" value="LysM_dom_sf"/>
</dbReference>
<comment type="caution">
    <text evidence="4">The sequence shown here is derived from an EMBL/GenBank/DDBJ whole genome shotgun (WGS) entry which is preliminary data.</text>
</comment>
<evidence type="ECO:0000256" key="1">
    <source>
        <dbReference type="SAM" id="MobiDB-lite"/>
    </source>
</evidence>
<accession>A0A7X6D3U2</accession>
<evidence type="ECO:0000313" key="4">
    <source>
        <dbReference type="EMBL" id="NJQ07687.1"/>
    </source>
</evidence>
<evidence type="ECO:0000259" key="3">
    <source>
        <dbReference type="PROSITE" id="PS51782"/>
    </source>
</evidence>
<dbReference type="Gene3D" id="3.10.350.10">
    <property type="entry name" value="LysM domain"/>
    <property type="match status" value="1"/>
</dbReference>
<proteinExistence type="predicted"/>
<dbReference type="PANTHER" id="PTHR21666:SF270">
    <property type="entry name" value="MUREIN HYDROLASE ACTIVATOR ENVC"/>
    <property type="match status" value="1"/>
</dbReference>
<dbReference type="InterPro" id="IPR016047">
    <property type="entry name" value="M23ase_b-sheet_dom"/>
</dbReference>
<dbReference type="FunFam" id="2.70.70.10:FF:000013">
    <property type="entry name" value="Peptidase family M23"/>
    <property type="match status" value="1"/>
</dbReference>
<feature type="domain" description="LysM" evidence="3">
    <location>
        <begin position="75"/>
        <end position="124"/>
    </location>
</feature>
<sequence>MPGRGRHRHQRPSRIARISLALTAGSAGVALPLIGAGSASAAPVETAAPAAFSTQVAERAAVAAEAAADAADEATDYTVVTGDTLSRIADAHDVDGGWVTVYDANRDVIGDNPNLIFPGQELALDGTAVETAPEAEVEQRADRSAERAAPVEEEPVAEAAPVEEAPVAEAPVEEAPVEEAPAPSVGASAPVDASPSTPYRASGAMWGSGYHTGVDFSASSGTPVKSIAPGTVVSAGWGGAYGNEVVIRHEDGRYSQYAHLSSLSVSNGQSVGAGDQIGNVGSTGNSTGPHLHFEVRTGPSYGSDIDPLGYLRGLGVSI</sequence>
<reference evidence="4 5" key="1">
    <citation type="submission" date="2020-03" db="EMBL/GenBank/DDBJ databases">
        <title>Draft genome of Streptomyces sp. ventii, isolated from the Axial Seamount in the Pacific Ocean, and resequencing of the two type strains Streptomyces lonarensis strain NCL 716 and Streptomyces bohaiensis strain 11A07.</title>
        <authorList>
            <person name="Loughran R.M."/>
            <person name="Pfannmuller K.M."/>
            <person name="Wasson B.J."/>
            <person name="Deadmond M.C."/>
            <person name="Paddock B.E."/>
            <person name="Koyack M.J."/>
            <person name="Gallegos D.A."/>
            <person name="Mitchell E.A."/>
            <person name="Ushijima B."/>
            <person name="Saw J.H."/>
            <person name="Mcphail K.L."/>
            <person name="Videau P."/>
        </authorList>
    </citation>
    <scope>NUCLEOTIDE SEQUENCE [LARGE SCALE GENOMIC DNA]</scope>
    <source>
        <strain evidence="4 5">NCL716</strain>
    </source>
</reference>